<organism evidence="2 3">
    <name type="scientific">Candidatus Onthovivens merdipullorum</name>
    <dbReference type="NCBI Taxonomy" id="2840889"/>
    <lineage>
        <taxon>Bacteria</taxon>
        <taxon>Bacillati</taxon>
        <taxon>Bacillota</taxon>
        <taxon>Bacilli</taxon>
        <taxon>Bacillales</taxon>
        <taxon>Candidatus Onthovivens</taxon>
    </lineage>
</organism>
<dbReference type="SUPFAM" id="SSF54862">
    <property type="entry name" value="4Fe-4S ferredoxins"/>
    <property type="match status" value="1"/>
</dbReference>
<evidence type="ECO:0000313" key="2">
    <source>
        <dbReference type="EMBL" id="MBO8427385.1"/>
    </source>
</evidence>
<protein>
    <submittedName>
        <fullName evidence="2">Ferredoxin</fullName>
    </submittedName>
</protein>
<name>A0A9D9GU60_9BACL</name>
<dbReference type="AlphaFoldDB" id="A0A9D9GU60"/>
<dbReference type="Proteomes" id="UP000823613">
    <property type="component" value="Unassembled WGS sequence"/>
</dbReference>
<reference evidence="2" key="2">
    <citation type="journal article" date="2021" name="PeerJ">
        <title>Extensive microbial diversity within the chicken gut microbiome revealed by metagenomics and culture.</title>
        <authorList>
            <person name="Gilroy R."/>
            <person name="Ravi A."/>
            <person name="Getino M."/>
            <person name="Pursley I."/>
            <person name="Horton D.L."/>
            <person name="Alikhan N.F."/>
            <person name="Baker D."/>
            <person name="Gharbi K."/>
            <person name="Hall N."/>
            <person name="Watson M."/>
            <person name="Adriaenssens E.M."/>
            <person name="Foster-Nyarko E."/>
            <person name="Jarju S."/>
            <person name="Secka A."/>
            <person name="Antonio M."/>
            <person name="Oren A."/>
            <person name="Chaudhuri R.R."/>
            <person name="La Ragione R."/>
            <person name="Hildebrand F."/>
            <person name="Pallen M.J."/>
        </authorList>
    </citation>
    <scope>NUCLEOTIDE SEQUENCE</scope>
    <source>
        <strain evidence="2">11159</strain>
    </source>
</reference>
<sequence>MKMYSNREKCIGCRVCIDFYPEAFEMDEFGKAIAIDELPSSKNEDAVEKCLVAAITTSKYYVNR</sequence>
<feature type="domain" description="4Fe-4S ferredoxin-type" evidence="1">
    <location>
        <begin position="1"/>
        <end position="29"/>
    </location>
</feature>
<proteinExistence type="predicted"/>
<dbReference type="InterPro" id="IPR017896">
    <property type="entry name" value="4Fe4S_Fe-S-bd"/>
</dbReference>
<evidence type="ECO:0000313" key="3">
    <source>
        <dbReference type="Proteomes" id="UP000823613"/>
    </source>
</evidence>
<gene>
    <name evidence="2" type="ORF">IAC58_02350</name>
</gene>
<dbReference type="PROSITE" id="PS51379">
    <property type="entry name" value="4FE4S_FER_2"/>
    <property type="match status" value="1"/>
</dbReference>
<dbReference type="EMBL" id="JADIMY010000049">
    <property type="protein sequence ID" value="MBO8427385.1"/>
    <property type="molecule type" value="Genomic_DNA"/>
</dbReference>
<dbReference type="Gene3D" id="3.30.70.20">
    <property type="match status" value="1"/>
</dbReference>
<reference evidence="2" key="1">
    <citation type="submission" date="2020-10" db="EMBL/GenBank/DDBJ databases">
        <authorList>
            <person name="Gilroy R."/>
        </authorList>
    </citation>
    <scope>NUCLEOTIDE SEQUENCE</scope>
    <source>
        <strain evidence="2">11159</strain>
    </source>
</reference>
<dbReference type="Pfam" id="PF13370">
    <property type="entry name" value="Fer4_13"/>
    <property type="match status" value="1"/>
</dbReference>
<accession>A0A9D9GU60</accession>
<comment type="caution">
    <text evidence="2">The sequence shown here is derived from an EMBL/GenBank/DDBJ whole genome shotgun (WGS) entry which is preliminary data.</text>
</comment>
<evidence type="ECO:0000259" key="1">
    <source>
        <dbReference type="PROSITE" id="PS51379"/>
    </source>
</evidence>